<gene>
    <name evidence="4" type="ORF">ACFP0N_02690</name>
</gene>
<dbReference type="PROSITE" id="PS51186">
    <property type="entry name" value="GNAT"/>
    <property type="match status" value="2"/>
</dbReference>
<dbReference type="EC" id="2.3.1.-" evidence="4"/>
<protein>
    <submittedName>
        <fullName evidence="4">GNAT family N-acetyltransferase</fullName>
        <ecNumber evidence="4">2.3.1.-</ecNumber>
    </submittedName>
</protein>
<name>A0ABW1EPE3_9ACTN</name>
<dbReference type="PANTHER" id="PTHR43877">
    <property type="entry name" value="AMINOALKYLPHOSPHONATE N-ACETYLTRANSFERASE-RELATED-RELATED"/>
    <property type="match status" value="1"/>
</dbReference>
<evidence type="ECO:0000313" key="4">
    <source>
        <dbReference type="EMBL" id="MFC5883891.1"/>
    </source>
</evidence>
<dbReference type="PANTHER" id="PTHR43877:SF1">
    <property type="entry name" value="ACETYLTRANSFERASE"/>
    <property type="match status" value="1"/>
</dbReference>
<accession>A0ABW1EPE3</accession>
<organism evidence="4 5">
    <name type="scientific">Kitasatospora aburaviensis</name>
    <dbReference type="NCBI Taxonomy" id="67265"/>
    <lineage>
        <taxon>Bacteria</taxon>
        <taxon>Bacillati</taxon>
        <taxon>Actinomycetota</taxon>
        <taxon>Actinomycetes</taxon>
        <taxon>Kitasatosporales</taxon>
        <taxon>Streptomycetaceae</taxon>
        <taxon>Kitasatospora</taxon>
    </lineage>
</organism>
<dbReference type="RefSeq" id="WP_313763247.1">
    <property type="nucleotide sequence ID" value="NZ_BAAAVH010000108.1"/>
</dbReference>
<keyword evidence="1 4" id="KW-0808">Transferase</keyword>
<sequence length="310" mass="32949">MTTAWTALSPARLPGLVALAQRCAAADGGIPVTTSSGFLSGRYLGADVVLATALPGEHDTLLATGSVRTVRGTTTVTGLVDPAHRGSGLGSTLLDRLLATAAERQPAATVRVETESLTTSADRLFTSRGLHRTFAEDVLRLDLTHPAPGPEAPPPPHLALEEWGDRNRADFFTAYRSSFADRPGFPGWSQEQWLAWTADDEDFRPRYSLLARDADGTPVAFVTCADGFLIQLGTVPAHRTRGLGRLLATAALARMRAAREPEVFLDVNVDNPASAALFRSLGFASVARRARYELGSPAPADAAREAPLPS</sequence>
<evidence type="ECO:0000313" key="5">
    <source>
        <dbReference type="Proteomes" id="UP001596067"/>
    </source>
</evidence>
<feature type="domain" description="N-acetyltransferase" evidence="3">
    <location>
        <begin position="158"/>
        <end position="307"/>
    </location>
</feature>
<dbReference type="InterPro" id="IPR000182">
    <property type="entry name" value="GNAT_dom"/>
</dbReference>
<evidence type="ECO:0000259" key="3">
    <source>
        <dbReference type="PROSITE" id="PS51186"/>
    </source>
</evidence>
<dbReference type="Gene3D" id="3.40.630.30">
    <property type="match status" value="1"/>
</dbReference>
<dbReference type="EMBL" id="JBHSOD010000002">
    <property type="protein sequence ID" value="MFC5883891.1"/>
    <property type="molecule type" value="Genomic_DNA"/>
</dbReference>
<dbReference type="Proteomes" id="UP001596067">
    <property type="component" value="Unassembled WGS sequence"/>
</dbReference>
<dbReference type="Pfam" id="PF00583">
    <property type="entry name" value="Acetyltransf_1"/>
    <property type="match status" value="2"/>
</dbReference>
<proteinExistence type="predicted"/>
<keyword evidence="5" id="KW-1185">Reference proteome</keyword>
<feature type="domain" description="N-acetyltransferase" evidence="3">
    <location>
        <begin position="3"/>
        <end position="148"/>
    </location>
</feature>
<reference evidence="5" key="1">
    <citation type="journal article" date="2019" name="Int. J. Syst. Evol. Microbiol.">
        <title>The Global Catalogue of Microorganisms (GCM) 10K type strain sequencing project: providing services to taxonomists for standard genome sequencing and annotation.</title>
        <authorList>
            <consortium name="The Broad Institute Genomics Platform"/>
            <consortium name="The Broad Institute Genome Sequencing Center for Infectious Disease"/>
            <person name="Wu L."/>
            <person name="Ma J."/>
        </authorList>
    </citation>
    <scope>NUCLEOTIDE SEQUENCE [LARGE SCALE GENOMIC DNA]</scope>
    <source>
        <strain evidence="5">CGMCC 4.1469</strain>
    </source>
</reference>
<evidence type="ECO:0000256" key="2">
    <source>
        <dbReference type="ARBA" id="ARBA00023315"/>
    </source>
</evidence>
<keyword evidence="2 4" id="KW-0012">Acyltransferase</keyword>
<dbReference type="InterPro" id="IPR016181">
    <property type="entry name" value="Acyl_CoA_acyltransferase"/>
</dbReference>
<comment type="caution">
    <text evidence="4">The sequence shown here is derived from an EMBL/GenBank/DDBJ whole genome shotgun (WGS) entry which is preliminary data.</text>
</comment>
<dbReference type="CDD" id="cd04301">
    <property type="entry name" value="NAT_SF"/>
    <property type="match status" value="1"/>
</dbReference>
<dbReference type="InterPro" id="IPR050832">
    <property type="entry name" value="Bact_Acetyltransf"/>
</dbReference>
<dbReference type="GO" id="GO:0016746">
    <property type="term" value="F:acyltransferase activity"/>
    <property type="evidence" value="ECO:0007669"/>
    <property type="project" value="UniProtKB-KW"/>
</dbReference>
<dbReference type="SUPFAM" id="SSF55729">
    <property type="entry name" value="Acyl-CoA N-acyltransferases (Nat)"/>
    <property type="match status" value="2"/>
</dbReference>
<evidence type="ECO:0000256" key="1">
    <source>
        <dbReference type="ARBA" id="ARBA00022679"/>
    </source>
</evidence>